<proteinExistence type="predicted"/>
<evidence type="ECO:0000313" key="2">
    <source>
        <dbReference type="EMBL" id="WWY03173.1"/>
    </source>
</evidence>
<reference evidence="2" key="2">
    <citation type="submission" date="2024-02" db="EMBL/GenBank/DDBJ databases">
        <title>Neisseria leonii sp. nov.</title>
        <authorList>
            <person name="Boutroux M."/>
            <person name="Favre-Rochex S."/>
            <person name="Gorgette O."/>
            <person name="Touak G."/>
            <person name="Muhle E."/>
            <person name="Chesneau O."/>
            <person name="Clermont D."/>
            <person name="Rahi P."/>
        </authorList>
    </citation>
    <scope>NUCLEOTIDE SEQUENCE</scope>
    <source>
        <strain evidence="2">51.81</strain>
    </source>
</reference>
<accession>A0A9X4DZQ7</accession>
<evidence type="ECO:0000313" key="3">
    <source>
        <dbReference type="Proteomes" id="UP001149607"/>
    </source>
</evidence>
<dbReference type="AlphaFoldDB" id="A0A9X4DZQ7"/>
<dbReference type="RefSeq" id="WP_274584098.1">
    <property type="nucleotide sequence ID" value="NZ_CP146598.1"/>
</dbReference>
<name>A0A9X4DZQ7_9NEIS</name>
<dbReference type="Proteomes" id="UP001149607">
    <property type="component" value="Chromosome"/>
</dbReference>
<dbReference type="EMBL" id="JAPQFL010000001">
    <property type="protein sequence ID" value="MDD9326751.1"/>
    <property type="molecule type" value="Genomic_DNA"/>
</dbReference>
<reference evidence="1" key="1">
    <citation type="submission" date="2022-10" db="EMBL/GenBank/DDBJ databases">
        <authorList>
            <person name="Boutroux M."/>
        </authorList>
    </citation>
    <scope>NUCLEOTIDE SEQUENCE</scope>
    <source>
        <strain evidence="1">51.81</strain>
    </source>
</reference>
<evidence type="ECO:0000313" key="1">
    <source>
        <dbReference type="EMBL" id="MDD9326751.1"/>
    </source>
</evidence>
<keyword evidence="3" id="KW-1185">Reference proteome</keyword>
<gene>
    <name evidence="1" type="ORF">ORY91_000118</name>
    <name evidence="2" type="ORF">V9W64_10905</name>
</gene>
<dbReference type="EMBL" id="CP146598">
    <property type="protein sequence ID" value="WWY03173.1"/>
    <property type="molecule type" value="Genomic_DNA"/>
</dbReference>
<protein>
    <submittedName>
        <fullName evidence="1">Uncharacterized protein</fullName>
    </submittedName>
</protein>
<sequence>MSARLEQDLYRAFEQSDRPVLSRASLNPLRGQGSDPYEAHHKAAVLLHKVEGLRPLLRDLIQAKYGRRQAAFAALCLSVEERHALPAGCGKYFAAHWLRLKGRPQLKDLVGTVAAHKSTISKKCRKIELDLDGLNRLALEQLSA</sequence>
<organism evidence="1">
    <name type="scientific">Neisseria leonii</name>
    <dbReference type="NCBI Taxonomy" id="2995413"/>
    <lineage>
        <taxon>Bacteria</taxon>
        <taxon>Pseudomonadati</taxon>
        <taxon>Pseudomonadota</taxon>
        <taxon>Betaproteobacteria</taxon>
        <taxon>Neisseriales</taxon>
        <taxon>Neisseriaceae</taxon>
        <taxon>Neisseria</taxon>
    </lineage>
</organism>